<protein>
    <recommendedName>
        <fullName evidence="4">Alpha/beta hydrolase</fullName>
    </recommendedName>
</protein>
<evidence type="ECO:0000256" key="1">
    <source>
        <dbReference type="SAM" id="SignalP"/>
    </source>
</evidence>
<evidence type="ECO:0008006" key="4">
    <source>
        <dbReference type="Google" id="ProtNLM"/>
    </source>
</evidence>
<evidence type="ECO:0000313" key="3">
    <source>
        <dbReference type="Proteomes" id="UP000671995"/>
    </source>
</evidence>
<keyword evidence="1" id="KW-0732">Signal</keyword>
<evidence type="ECO:0000313" key="2">
    <source>
        <dbReference type="EMBL" id="QTQ11515.1"/>
    </source>
</evidence>
<dbReference type="Proteomes" id="UP000671995">
    <property type="component" value="Chromosome"/>
</dbReference>
<dbReference type="RefSeq" id="WP_210118311.1">
    <property type="nucleotide sequence ID" value="NZ_CP054257.1"/>
</dbReference>
<name>A0A975EZG8_9SPIR</name>
<dbReference type="InterPro" id="IPR029058">
    <property type="entry name" value="AB_hydrolase_fold"/>
</dbReference>
<dbReference type="EMBL" id="CP054257">
    <property type="protein sequence ID" value="QTQ11515.1"/>
    <property type="molecule type" value="Genomic_DNA"/>
</dbReference>
<feature type="chain" id="PRO_5036810741" description="Alpha/beta hydrolase" evidence="1">
    <location>
        <begin position="20"/>
        <end position="200"/>
    </location>
</feature>
<proteinExistence type="predicted"/>
<reference evidence="2" key="1">
    <citation type="submission" date="2020-05" db="EMBL/GenBank/DDBJ databases">
        <authorList>
            <person name="Zeng H."/>
            <person name="Chan Y.K."/>
            <person name="Watt R.M."/>
        </authorList>
    </citation>
    <scope>NUCLEOTIDE SEQUENCE</scope>
    <source>
        <strain evidence="2">ATCC 700773</strain>
    </source>
</reference>
<sequence>MKKLLAVLGALLAIAAASFVDTRTDFKPIVITDQESALFNKIGEGILVTHSQGGTVGWRTAIRNGNVKAIVAYEPGGSPFLFPEGKTPAPVPTSYGTIAAKSIPLDDFKKLTKIPIVIYYGDNIASKPTPNFGQDQWRAELAMARSFAATINKYGGNAAVVHLPEIGITGNTHFIFSDLNNIKIADLLSDWLKKNNLDRR</sequence>
<dbReference type="AlphaFoldDB" id="A0A975EZG8"/>
<reference evidence="2" key="2">
    <citation type="journal article" date="2021" name="Microbiol. Resour. Announc.">
        <title>Complete Genome Sequences of Three Human Oral Treponema parvum Isolates.</title>
        <authorList>
            <person name="Zeng H."/>
            <person name="Watt R.M."/>
        </authorList>
    </citation>
    <scope>NUCLEOTIDE SEQUENCE</scope>
    <source>
        <strain evidence="2">ATCC 700773</strain>
    </source>
</reference>
<dbReference type="SUPFAM" id="SSF53474">
    <property type="entry name" value="alpha/beta-Hydrolases"/>
    <property type="match status" value="1"/>
</dbReference>
<feature type="signal peptide" evidence="1">
    <location>
        <begin position="1"/>
        <end position="19"/>
    </location>
</feature>
<gene>
    <name evidence="2" type="ORF">HRI96_04430</name>
</gene>
<accession>A0A975EZG8</accession>
<dbReference type="Gene3D" id="3.40.50.1820">
    <property type="entry name" value="alpha/beta hydrolase"/>
    <property type="match status" value="1"/>
</dbReference>
<organism evidence="2 3">
    <name type="scientific">Treponema parvum</name>
    <dbReference type="NCBI Taxonomy" id="138851"/>
    <lineage>
        <taxon>Bacteria</taxon>
        <taxon>Pseudomonadati</taxon>
        <taxon>Spirochaetota</taxon>
        <taxon>Spirochaetia</taxon>
        <taxon>Spirochaetales</taxon>
        <taxon>Treponemataceae</taxon>
        <taxon>Treponema</taxon>
    </lineage>
</organism>